<proteinExistence type="predicted"/>
<name>A0A1G2G8E4_9BACT</name>
<dbReference type="GO" id="GO:0000160">
    <property type="term" value="P:phosphorelay signal transduction system"/>
    <property type="evidence" value="ECO:0007669"/>
    <property type="project" value="InterPro"/>
</dbReference>
<dbReference type="PANTHER" id="PTHR44591">
    <property type="entry name" value="STRESS RESPONSE REGULATOR PROTEIN 1"/>
    <property type="match status" value="1"/>
</dbReference>
<dbReference type="InterPro" id="IPR011006">
    <property type="entry name" value="CheY-like_superfamily"/>
</dbReference>
<dbReference type="Gene3D" id="3.40.50.2300">
    <property type="match status" value="1"/>
</dbReference>
<dbReference type="AlphaFoldDB" id="A0A1G2G8E4"/>
<dbReference type="PANTHER" id="PTHR44591:SF3">
    <property type="entry name" value="RESPONSE REGULATORY DOMAIN-CONTAINING PROTEIN"/>
    <property type="match status" value="1"/>
</dbReference>
<evidence type="ECO:0000313" key="4">
    <source>
        <dbReference type="EMBL" id="OGZ46250.1"/>
    </source>
</evidence>
<comment type="caution">
    <text evidence="4">The sequence shown here is derived from an EMBL/GenBank/DDBJ whole genome shotgun (WGS) entry which is preliminary data.</text>
</comment>
<gene>
    <name evidence="4" type="ORF">A2756_06270</name>
</gene>
<evidence type="ECO:0000256" key="2">
    <source>
        <dbReference type="PROSITE-ProRule" id="PRU00169"/>
    </source>
</evidence>
<dbReference type="PROSITE" id="PS50110">
    <property type="entry name" value="RESPONSE_REGULATORY"/>
    <property type="match status" value="1"/>
</dbReference>
<evidence type="ECO:0000313" key="5">
    <source>
        <dbReference type="Proteomes" id="UP000177785"/>
    </source>
</evidence>
<protein>
    <recommendedName>
        <fullName evidence="3">Response regulatory domain-containing protein</fullName>
    </recommendedName>
</protein>
<sequence length="126" mass="14126">MTILLIEDDKFLRELIVKKLNKEGFSTLEAVDGESGIQLVEQKNPQLILLDLLLPGMDGFEVLRRLKENKATASVPVIVLSNLGQQEDTDRVFKLGAEDFLVKAKFTPGEIVDKVKDVLNKKYINA</sequence>
<dbReference type="SMART" id="SM00448">
    <property type="entry name" value="REC"/>
    <property type="match status" value="1"/>
</dbReference>
<keyword evidence="1 2" id="KW-0597">Phosphoprotein</keyword>
<dbReference type="Proteomes" id="UP000177785">
    <property type="component" value="Unassembled WGS sequence"/>
</dbReference>
<dbReference type="EMBL" id="MHNL01000001">
    <property type="protein sequence ID" value="OGZ46250.1"/>
    <property type="molecule type" value="Genomic_DNA"/>
</dbReference>
<accession>A0A1G2G8E4</accession>
<dbReference type="STRING" id="1802115.A2756_06270"/>
<dbReference type="InterPro" id="IPR001789">
    <property type="entry name" value="Sig_transdc_resp-reg_receiver"/>
</dbReference>
<feature type="modified residue" description="4-aspartylphosphate" evidence="2">
    <location>
        <position position="51"/>
    </location>
</feature>
<organism evidence="4 5">
    <name type="scientific">Candidatus Ryanbacteria bacterium RIFCSPHIGHO2_01_FULL_48_27</name>
    <dbReference type="NCBI Taxonomy" id="1802115"/>
    <lineage>
        <taxon>Bacteria</taxon>
        <taxon>Candidatus Ryaniibacteriota</taxon>
    </lineage>
</organism>
<evidence type="ECO:0000256" key="1">
    <source>
        <dbReference type="ARBA" id="ARBA00022553"/>
    </source>
</evidence>
<dbReference type="Pfam" id="PF00072">
    <property type="entry name" value="Response_reg"/>
    <property type="match status" value="1"/>
</dbReference>
<feature type="domain" description="Response regulatory" evidence="3">
    <location>
        <begin position="2"/>
        <end position="118"/>
    </location>
</feature>
<reference evidence="4 5" key="1">
    <citation type="journal article" date="2016" name="Nat. Commun.">
        <title>Thousands of microbial genomes shed light on interconnected biogeochemical processes in an aquifer system.</title>
        <authorList>
            <person name="Anantharaman K."/>
            <person name="Brown C.T."/>
            <person name="Hug L.A."/>
            <person name="Sharon I."/>
            <person name="Castelle C.J."/>
            <person name="Probst A.J."/>
            <person name="Thomas B.C."/>
            <person name="Singh A."/>
            <person name="Wilkins M.J."/>
            <person name="Karaoz U."/>
            <person name="Brodie E.L."/>
            <person name="Williams K.H."/>
            <person name="Hubbard S.S."/>
            <person name="Banfield J.F."/>
        </authorList>
    </citation>
    <scope>NUCLEOTIDE SEQUENCE [LARGE SCALE GENOMIC DNA]</scope>
</reference>
<dbReference type="InterPro" id="IPR050595">
    <property type="entry name" value="Bact_response_regulator"/>
</dbReference>
<dbReference type="SUPFAM" id="SSF52172">
    <property type="entry name" value="CheY-like"/>
    <property type="match status" value="1"/>
</dbReference>
<evidence type="ECO:0000259" key="3">
    <source>
        <dbReference type="PROSITE" id="PS50110"/>
    </source>
</evidence>